<dbReference type="PANTHER" id="PTHR43532:SF1">
    <property type="entry name" value="GLUCOSE-1-PHOSPHATE THYMIDYLYLTRANSFERASE 1"/>
    <property type="match status" value="1"/>
</dbReference>
<dbReference type="InterPro" id="IPR005907">
    <property type="entry name" value="G1P_thy_trans_s"/>
</dbReference>
<evidence type="ECO:0000256" key="1">
    <source>
        <dbReference type="ARBA" id="ARBA00001946"/>
    </source>
</evidence>
<evidence type="ECO:0000256" key="8">
    <source>
        <dbReference type="ARBA" id="ARBA00022842"/>
    </source>
</evidence>
<comment type="cofactor">
    <cofactor evidence="1">
        <name>Mg(2+)</name>
        <dbReference type="ChEBI" id="CHEBI:18420"/>
    </cofactor>
</comment>
<dbReference type="Gene3D" id="3.90.550.10">
    <property type="entry name" value="Spore Coat Polysaccharide Biosynthesis Protein SpsA, Chain A"/>
    <property type="match status" value="1"/>
</dbReference>
<dbReference type="GO" id="GO:0008879">
    <property type="term" value="F:glucose-1-phosphate thymidylyltransferase activity"/>
    <property type="evidence" value="ECO:0007669"/>
    <property type="project" value="UniProtKB-EC"/>
</dbReference>
<dbReference type="PANTHER" id="PTHR43532">
    <property type="entry name" value="GLUCOSE-1-PHOSPHATE THYMIDYLYLTRANSFERASE"/>
    <property type="match status" value="1"/>
</dbReference>
<evidence type="ECO:0000313" key="13">
    <source>
        <dbReference type="EMBL" id="GIF80470.1"/>
    </source>
</evidence>
<dbReference type="InterPro" id="IPR005835">
    <property type="entry name" value="NTP_transferase_dom"/>
</dbReference>
<reference evidence="13 14" key="1">
    <citation type="submission" date="2021-01" db="EMBL/GenBank/DDBJ databases">
        <title>Whole genome shotgun sequence of Catellatospora bangladeshensis NBRC 107357.</title>
        <authorList>
            <person name="Komaki H."/>
            <person name="Tamura T."/>
        </authorList>
    </citation>
    <scope>NUCLEOTIDE SEQUENCE [LARGE SCALE GENOMIC DNA]</scope>
    <source>
        <strain evidence="13 14">NBRC 107357</strain>
    </source>
</reference>
<comment type="catalytic activity">
    <reaction evidence="11">
        <text>dTTP + alpha-D-glucose 1-phosphate + H(+) = dTDP-alpha-D-glucose + diphosphate</text>
        <dbReference type="Rhea" id="RHEA:15225"/>
        <dbReference type="ChEBI" id="CHEBI:15378"/>
        <dbReference type="ChEBI" id="CHEBI:33019"/>
        <dbReference type="ChEBI" id="CHEBI:37568"/>
        <dbReference type="ChEBI" id="CHEBI:57477"/>
        <dbReference type="ChEBI" id="CHEBI:58601"/>
        <dbReference type="EC" id="2.7.7.24"/>
    </reaction>
</comment>
<evidence type="ECO:0000256" key="9">
    <source>
        <dbReference type="ARBA" id="ARBA00032492"/>
    </source>
</evidence>
<dbReference type="SUPFAM" id="SSF53448">
    <property type="entry name" value="Nucleotide-diphospho-sugar transferases"/>
    <property type="match status" value="1"/>
</dbReference>
<dbReference type="EMBL" id="BONF01000009">
    <property type="protein sequence ID" value="GIF80470.1"/>
    <property type="molecule type" value="Genomic_DNA"/>
</dbReference>
<keyword evidence="14" id="KW-1185">Reference proteome</keyword>
<dbReference type="Proteomes" id="UP000601223">
    <property type="component" value="Unassembled WGS sequence"/>
</dbReference>
<sequence>MGVFRVGRFGVVPAAGAGTRLAPYRAPKELIQVGYHDVGGRVLPKAAIEHVLTAMRGGGVGRAFVVLSPAKAELLRYLGSGSYLGMDLAYVCQEVARGLPHALDLATPFLAGRTVCMGMPDTIITPDDGFARLLDFHDGTGADLSLGVYPTATPQSLAPVVVEPGSYRVLAIVDKPEHPPADNTWGIAAWSPVFTELLHACVADAPPGPELLLSDIFVAAMTAGLRVHALTFADGEFHDIGTPAGVLRAREALEAPGGVLARRQP</sequence>
<keyword evidence="6" id="KW-0548">Nucleotidyltransferase</keyword>
<evidence type="ECO:0000256" key="3">
    <source>
        <dbReference type="ARBA" id="ARBA00012461"/>
    </source>
</evidence>
<evidence type="ECO:0000259" key="12">
    <source>
        <dbReference type="Pfam" id="PF00483"/>
    </source>
</evidence>
<feature type="domain" description="Nucleotidyl transferase" evidence="12">
    <location>
        <begin position="10"/>
        <end position="253"/>
    </location>
</feature>
<keyword evidence="7" id="KW-0479">Metal-binding</keyword>
<evidence type="ECO:0000256" key="7">
    <source>
        <dbReference type="ARBA" id="ARBA00022723"/>
    </source>
</evidence>
<keyword evidence="5" id="KW-0808">Transferase</keyword>
<accession>A0A8J3NGK6</accession>
<proteinExistence type="inferred from homology"/>
<dbReference type="InterPro" id="IPR029044">
    <property type="entry name" value="Nucleotide-diphossugar_trans"/>
</dbReference>
<name>A0A8J3NGK6_9ACTN</name>
<protein>
    <recommendedName>
        <fullName evidence="4">Glucose-1-phosphate thymidylyltransferase</fullName>
        <ecNumber evidence="3">2.7.7.24</ecNumber>
    </recommendedName>
    <alternativeName>
        <fullName evidence="10">dTDP-glucose pyrophosphorylase</fullName>
    </alternativeName>
    <alternativeName>
        <fullName evidence="9">dTDP-glucose synthase</fullName>
    </alternativeName>
</protein>
<evidence type="ECO:0000256" key="11">
    <source>
        <dbReference type="ARBA" id="ARBA00049336"/>
    </source>
</evidence>
<evidence type="ECO:0000256" key="6">
    <source>
        <dbReference type="ARBA" id="ARBA00022695"/>
    </source>
</evidence>
<evidence type="ECO:0000313" key="14">
    <source>
        <dbReference type="Proteomes" id="UP000601223"/>
    </source>
</evidence>
<evidence type="ECO:0000256" key="10">
    <source>
        <dbReference type="ARBA" id="ARBA00032598"/>
    </source>
</evidence>
<keyword evidence="8" id="KW-0460">Magnesium</keyword>
<dbReference type="Pfam" id="PF00483">
    <property type="entry name" value="NTP_transferase"/>
    <property type="match status" value="1"/>
</dbReference>
<comment type="caution">
    <text evidence="13">The sequence shown here is derived from an EMBL/GenBank/DDBJ whole genome shotgun (WGS) entry which is preliminary data.</text>
</comment>
<dbReference type="AlphaFoldDB" id="A0A8J3NGK6"/>
<organism evidence="13 14">
    <name type="scientific">Catellatospora bangladeshensis</name>
    <dbReference type="NCBI Taxonomy" id="310355"/>
    <lineage>
        <taxon>Bacteria</taxon>
        <taxon>Bacillati</taxon>
        <taxon>Actinomycetota</taxon>
        <taxon>Actinomycetes</taxon>
        <taxon>Micromonosporales</taxon>
        <taxon>Micromonosporaceae</taxon>
        <taxon>Catellatospora</taxon>
    </lineage>
</organism>
<evidence type="ECO:0000256" key="2">
    <source>
        <dbReference type="ARBA" id="ARBA00010480"/>
    </source>
</evidence>
<gene>
    <name evidence="13" type="ORF">Cba03nite_18190</name>
</gene>
<comment type="similarity">
    <text evidence="2">Belongs to the glucose-1-phosphate thymidylyltransferase family.</text>
</comment>
<dbReference type="GO" id="GO:0046872">
    <property type="term" value="F:metal ion binding"/>
    <property type="evidence" value="ECO:0007669"/>
    <property type="project" value="UniProtKB-KW"/>
</dbReference>
<evidence type="ECO:0000256" key="5">
    <source>
        <dbReference type="ARBA" id="ARBA00022679"/>
    </source>
</evidence>
<dbReference type="EC" id="2.7.7.24" evidence="3"/>
<evidence type="ECO:0000256" key="4">
    <source>
        <dbReference type="ARBA" id="ARBA00017654"/>
    </source>
</evidence>